<keyword evidence="8 12" id="KW-0067">ATP-binding</keyword>
<comment type="subunit">
    <text evidence="12">Homodimer.</text>
</comment>
<feature type="active site" evidence="12">
    <location>
        <position position="275"/>
    </location>
</feature>
<feature type="region of interest" description="Ribokinase" evidence="12">
    <location>
        <begin position="1"/>
        <end position="329"/>
    </location>
</feature>
<evidence type="ECO:0000313" key="16">
    <source>
        <dbReference type="Proteomes" id="UP000285961"/>
    </source>
</evidence>
<name>A0A419F1Q3_9BACT</name>
<dbReference type="EC" id="2.7.7.70" evidence="12"/>
<comment type="pathway">
    <text evidence="3">Bacterial outer membrane biogenesis; LPS core biosynthesis.</text>
</comment>
<feature type="binding site" evidence="12">
    <location>
        <begin position="205"/>
        <end position="208"/>
    </location>
    <ligand>
        <name>ATP</name>
        <dbReference type="ChEBI" id="CHEBI:30616"/>
    </ligand>
</feature>
<dbReference type="GO" id="GO:0033786">
    <property type="term" value="F:heptose-1-phosphate adenylyltransferase activity"/>
    <property type="evidence" value="ECO:0007669"/>
    <property type="project" value="UniProtKB-UniRule"/>
</dbReference>
<dbReference type="Gene3D" id="3.40.50.620">
    <property type="entry name" value="HUPs"/>
    <property type="match status" value="1"/>
</dbReference>
<keyword evidence="7 12" id="KW-0418">Kinase</keyword>
<dbReference type="InterPro" id="IPR014729">
    <property type="entry name" value="Rossmann-like_a/b/a_fold"/>
</dbReference>
<dbReference type="NCBIfam" id="TIGR00125">
    <property type="entry name" value="cyt_tran_rel"/>
    <property type="match status" value="1"/>
</dbReference>
<evidence type="ECO:0000256" key="10">
    <source>
        <dbReference type="ARBA" id="ARBA00023277"/>
    </source>
</evidence>
<comment type="pathway">
    <text evidence="12">Nucleotide-sugar biosynthesis; ADP-L-glycero-beta-D-manno-heptose biosynthesis; ADP-L-glycero-beta-D-manno-heptose from D-glycero-beta-D-manno-heptose 7-phosphate: step 3/4.</text>
</comment>
<evidence type="ECO:0000256" key="12">
    <source>
        <dbReference type="HAMAP-Rule" id="MF_01603"/>
    </source>
</evidence>
<keyword evidence="6 12" id="KW-0547">Nucleotide-binding</keyword>
<gene>
    <name evidence="15" type="primary">rfaE1</name>
    <name evidence="12" type="synonym">hldE</name>
    <name evidence="15" type="ORF">C4532_06790</name>
</gene>
<comment type="similarity">
    <text evidence="12">In the N-terminal section; belongs to the carbohydrate kinase PfkB family.</text>
</comment>
<dbReference type="GO" id="GO:0016773">
    <property type="term" value="F:phosphotransferase activity, alcohol group as acceptor"/>
    <property type="evidence" value="ECO:0007669"/>
    <property type="project" value="InterPro"/>
</dbReference>
<reference evidence="15 16" key="1">
    <citation type="journal article" date="2017" name="ISME J.">
        <title>Energy and carbon metabolisms in a deep terrestrial subsurface fluid microbial community.</title>
        <authorList>
            <person name="Momper L."/>
            <person name="Jungbluth S.P."/>
            <person name="Lee M.D."/>
            <person name="Amend J.P."/>
        </authorList>
    </citation>
    <scope>NUCLEOTIDE SEQUENCE [LARGE SCALE GENOMIC DNA]</scope>
    <source>
        <strain evidence="15">SURF_17</strain>
    </source>
</reference>
<dbReference type="Gene3D" id="3.40.1190.20">
    <property type="match status" value="1"/>
</dbReference>
<accession>A0A419F1Q3</accession>
<comment type="function">
    <text evidence="1 12">Catalyzes the phosphorylation of D-glycero-D-manno-heptose 7-phosphate at the C-1 position to selectively form D-glycero-beta-D-manno-heptose-1,7-bisphosphate.</text>
</comment>
<dbReference type="GO" id="GO:0005829">
    <property type="term" value="C:cytosol"/>
    <property type="evidence" value="ECO:0007669"/>
    <property type="project" value="TreeGrafter"/>
</dbReference>
<dbReference type="EC" id="2.7.1.167" evidence="12"/>
<evidence type="ECO:0000256" key="5">
    <source>
        <dbReference type="ARBA" id="ARBA00022695"/>
    </source>
</evidence>
<dbReference type="InterPro" id="IPR011611">
    <property type="entry name" value="PfkB_dom"/>
</dbReference>
<dbReference type="InterPro" id="IPR011913">
    <property type="entry name" value="RfaE_dom_I"/>
</dbReference>
<dbReference type="NCBIfam" id="TIGR02198">
    <property type="entry name" value="rfaE_dom_I"/>
    <property type="match status" value="1"/>
</dbReference>
<feature type="domain" description="Carbohydrate kinase PfkB" evidence="13">
    <location>
        <begin position="17"/>
        <end position="312"/>
    </location>
</feature>
<evidence type="ECO:0000256" key="3">
    <source>
        <dbReference type="ARBA" id="ARBA00004713"/>
    </source>
</evidence>
<protein>
    <recommendedName>
        <fullName evidence="12">Bifunctional protein HldE</fullName>
    </recommendedName>
    <domain>
        <recommendedName>
            <fullName evidence="12">D-beta-D-heptose 7-phosphate kinase</fullName>
            <ecNumber evidence="12">2.7.1.167</ecNumber>
        </recommendedName>
        <alternativeName>
            <fullName evidence="12">D-beta-D-heptose 7-phosphotransferase</fullName>
        </alternativeName>
        <alternativeName>
            <fullName evidence="12">D-glycero-beta-D-manno-heptose-7-phosphate kinase</fullName>
        </alternativeName>
    </domain>
    <domain>
        <recommendedName>
            <fullName evidence="12">D-beta-D-heptose 1-phosphate adenylyltransferase</fullName>
            <ecNumber evidence="12">2.7.7.70</ecNumber>
        </recommendedName>
        <alternativeName>
            <fullName evidence="12">D-glycero-beta-D-manno-heptose 1-phosphate adenylyltransferase</fullName>
        </alternativeName>
    </domain>
</protein>
<comment type="catalytic activity">
    <reaction evidence="12">
        <text>D-glycero-beta-D-manno-heptose 7-phosphate + ATP = D-glycero-beta-D-manno-heptose 1,7-bisphosphate + ADP + H(+)</text>
        <dbReference type="Rhea" id="RHEA:27473"/>
        <dbReference type="ChEBI" id="CHEBI:15378"/>
        <dbReference type="ChEBI" id="CHEBI:30616"/>
        <dbReference type="ChEBI" id="CHEBI:60204"/>
        <dbReference type="ChEBI" id="CHEBI:60208"/>
        <dbReference type="ChEBI" id="CHEBI:456216"/>
        <dbReference type="EC" id="2.7.1.167"/>
    </reaction>
</comment>
<sequence length="488" mass="52538">MKGPLLAKLEAIRTPTILVIGDLMLDLYVWGSVDRISPEAPVPVLKVESEEPRPGGAGNVAVNVAALGANVFCCGVVGADAYGRSLCGMLKKLKVDVSGVLHDRARPTILKTRMMAHSQQLMRVDKEECHDLGKSIQSRMLDYITEILPRCDAVLVSDYGKGTLPDEVIAQVIAASRKRGVKVLVDPARQRDYRVYAGCTVLKPNSAEAAQASGMQIVDTNSLAAAASKLRKLSSCEYLVVTQGSEGMTIFRSGAAPVHIASLSRPVFDITGAGDTVLSLLGYVLAGGHTIDAAAEIANVAASIVVGRVGAVPVTKAEITRELAGFHHIASHKVRSLEEMISTCEEHRRRKQKIVFTNGCFDLLHVGHIKLLQFAKNSGEIVVVGLNSDSSVRRLKGQGRPVLEQNERAYILSALEQVDYVVIFDEETPLKLIKAIRPDILVKGADYTKDTVVGRDFVESYGGKVRLAPLIEGVSSSGIISRVVRNSE</sequence>
<dbReference type="GO" id="GO:0009244">
    <property type="term" value="P:lipopolysaccharide core region biosynthetic process"/>
    <property type="evidence" value="ECO:0007669"/>
    <property type="project" value="UniProtKB-UniPathway"/>
</dbReference>
<dbReference type="UniPathway" id="UPA00958"/>
<dbReference type="InterPro" id="IPR011914">
    <property type="entry name" value="RfaE_dom_II"/>
</dbReference>
<dbReference type="NCBIfam" id="TIGR02199">
    <property type="entry name" value="rfaE_dom_II"/>
    <property type="match status" value="1"/>
</dbReference>
<dbReference type="InterPro" id="IPR029056">
    <property type="entry name" value="Ribokinase-like"/>
</dbReference>
<dbReference type="GO" id="GO:0005524">
    <property type="term" value="F:ATP binding"/>
    <property type="evidence" value="ECO:0007669"/>
    <property type="project" value="UniProtKB-UniRule"/>
</dbReference>
<evidence type="ECO:0000259" key="13">
    <source>
        <dbReference type="Pfam" id="PF00294"/>
    </source>
</evidence>
<evidence type="ECO:0000256" key="4">
    <source>
        <dbReference type="ARBA" id="ARBA00022679"/>
    </source>
</evidence>
<dbReference type="GO" id="GO:0033785">
    <property type="term" value="F:heptose 7-phosphate kinase activity"/>
    <property type="evidence" value="ECO:0007669"/>
    <property type="project" value="UniProtKB-UniRule"/>
</dbReference>
<comment type="caution">
    <text evidence="15">The sequence shown here is derived from an EMBL/GenBank/DDBJ whole genome shotgun (WGS) entry which is preliminary data.</text>
</comment>
<dbReference type="Proteomes" id="UP000285961">
    <property type="component" value="Unassembled WGS sequence"/>
</dbReference>
<evidence type="ECO:0000256" key="6">
    <source>
        <dbReference type="ARBA" id="ARBA00022741"/>
    </source>
</evidence>
<proteinExistence type="inferred from homology"/>
<dbReference type="Pfam" id="PF00294">
    <property type="entry name" value="PfkB"/>
    <property type="match status" value="1"/>
</dbReference>
<evidence type="ECO:0000256" key="7">
    <source>
        <dbReference type="ARBA" id="ARBA00022777"/>
    </source>
</evidence>
<evidence type="ECO:0000259" key="14">
    <source>
        <dbReference type="Pfam" id="PF01467"/>
    </source>
</evidence>
<dbReference type="UniPathway" id="UPA00356">
    <property type="reaction ID" value="UER00437"/>
</dbReference>
<dbReference type="PROSITE" id="PS00583">
    <property type="entry name" value="PFKB_KINASES_1"/>
    <property type="match status" value="1"/>
</dbReference>
<comment type="similarity">
    <text evidence="12">In the C-terminal section; belongs to the cytidylyltransferase family.</text>
</comment>
<keyword evidence="10 12" id="KW-0119">Carbohydrate metabolism</keyword>
<dbReference type="CDD" id="cd01172">
    <property type="entry name" value="RfaE_like"/>
    <property type="match status" value="1"/>
</dbReference>
<comment type="catalytic activity">
    <reaction evidence="11 12">
        <text>D-glycero-beta-D-manno-heptose 1-phosphate + ATP + H(+) = ADP-D-glycero-beta-D-manno-heptose + diphosphate</text>
        <dbReference type="Rhea" id="RHEA:27465"/>
        <dbReference type="ChEBI" id="CHEBI:15378"/>
        <dbReference type="ChEBI" id="CHEBI:30616"/>
        <dbReference type="ChEBI" id="CHEBI:33019"/>
        <dbReference type="ChEBI" id="CHEBI:59967"/>
        <dbReference type="ChEBI" id="CHEBI:61593"/>
        <dbReference type="EC" id="2.7.7.70"/>
    </reaction>
</comment>
<keyword evidence="4 12" id="KW-0808">Transferase</keyword>
<dbReference type="InterPro" id="IPR002173">
    <property type="entry name" value="Carboh/pur_kinase_PfkB_CS"/>
</dbReference>
<feature type="region of interest" description="Cytidylyltransferase" evidence="12">
    <location>
        <begin position="356"/>
        <end position="488"/>
    </location>
</feature>
<evidence type="ECO:0000313" key="15">
    <source>
        <dbReference type="EMBL" id="RJP71977.1"/>
    </source>
</evidence>
<comment type="function">
    <text evidence="2 12">Catalyzes the ADP transfer from ATP to D-glycero-beta-D-manno-heptose 1-phosphate, yielding ADP-D-glycero-beta-D-manno-heptose.</text>
</comment>
<evidence type="ECO:0000256" key="1">
    <source>
        <dbReference type="ARBA" id="ARBA00002319"/>
    </source>
</evidence>
<evidence type="ECO:0000256" key="9">
    <source>
        <dbReference type="ARBA" id="ARBA00023268"/>
    </source>
</evidence>
<comment type="pathway">
    <text evidence="12">Nucleotide-sugar biosynthesis; ADP-L-glycero-beta-D-manno-heptose biosynthesis; ADP-L-glycero-beta-D-manno-heptose from D-glycero-beta-D-manno-heptose 7-phosphate: step 1/4.</text>
</comment>
<organism evidence="15 16">
    <name type="scientific">Candidatus Abyssobacteria bacterium SURF_17</name>
    <dbReference type="NCBI Taxonomy" id="2093361"/>
    <lineage>
        <taxon>Bacteria</taxon>
        <taxon>Pseudomonadati</taxon>
        <taxon>Candidatus Hydrogenedentota</taxon>
        <taxon>Candidatus Abyssobacteria</taxon>
    </lineage>
</organism>
<dbReference type="PANTHER" id="PTHR46969:SF1">
    <property type="entry name" value="BIFUNCTIONAL PROTEIN HLDE"/>
    <property type="match status" value="1"/>
</dbReference>
<evidence type="ECO:0000256" key="2">
    <source>
        <dbReference type="ARBA" id="ARBA00003753"/>
    </source>
</evidence>
<evidence type="ECO:0000256" key="8">
    <source>
        <dbReference type="ARBA" id="ARBA00022840"/>
    </source>
</evidence>
<keyword evidence="5 12" id="KW-0548">Nucleotidyltransferase</keyword>
<dbReference type="EMBL" id="QZKI01000052">
    <property type="protein sequence ID" value="RJP71977.1"/>
    <property type="molecule type" value="Genomic_DNA"/>
</dbReference>
<evidence type="ECO:0000256" key="11">
    <source>
        <dbReference type="ARBA" id="ARBA00047428"/>
    </source>
</evidence>
<dbReference type="PANTHER" id="PTHR46969">
    <property type="entry name" value="BIFUNCTIONAL PROTEIN HLDE"/>
    <property type="match status" value="1"/>
</dbReference>
<keyword evidence="9 12" id="KW-0511">Multifunctional enzyme</keyword>
<dbReference type="InterPro" id="IPR004821">
    <property type="entry name" value="Cyt_trans-like"/>
</dbReference>
<dbReference type="HAMAP" id="MF_01603">
    <property type="entry name" value="HldE"/>
    <property type="match status" value="1"/>
</dbReference>
<dbReference type="InterPro" id="IPR023030">
    <property type="entry name" value="Bifunc_HldE"/>
</dbReference>
<feature type="domain" description="Cytidyltransferase-like" evidence="14">
    <location>
        <begin position="356"/>
        <end position="463"/>
    </location>
</feature>
<dbReference type="AlphaFoldDB" id="A0A419F1Q3"/>
<dbReference type="SUPFAM" id="SSF52374">
    <property type="entry name" value="Nucleotidylyl transferase"/>
    <property type="match status" value="1"/>
</dbReference>
<dbReference type="Pfam" id="PF01467">
    <property type="entry name" value="CTP_transf_like"/>
    <property type="match status" value="1"/>
</dbReference>
<dbReference type="SUPFAM" id="SSF53613">
    <property type="entry name" value="Ribokinase-like"/>
    <property type="match status" value="1"/>
</dbReference>
<dbReference type="GO" id="GO:0097171">
    <property type="term" value="P:ADP-L-glycero-beta-D-manno-heptose biosynthetic process"/>
    <property type="evidence" value="ECO:0007669"/>
    <property type="project" value="UniProtKB-UniPathway"/>
</dbReference>